<dbReference type="Proteomes" id="UP000823674">
    <property type="component" value="Chromosome A08"/>
</dbReference>
<evidence type="ECO:0000313" key="1">
    <source>
        <dbReference type="EMBL" id="KAG5390048.1"/>
    </source>
</evidence>
<gene>
    <name evidence="1" type="primary">A08p028520.1_BraROA</name>
    <name evidence="1" type="ORF">IGI04_031589</name>
</gene>
<name>A0ABQ7LU01_BRACM</name>
<evidence type="ECO:0000313" key="2">
    <source>
        <dbReference type="Proteomes" id="UP000823674"/>
    </source>
</evidence>
<protein>
    <submittedName>
        <fullName evidence="1">Uncharacterized protein</fullName>
    </submittedName>
</protein>
<sequence>MKGWTSVYELVDRHRCLKPTSLCTFPTVFSRVLIFHLVMEHKFVNMFVDSDANLSSYFTNAGSLIPPLTQLQPSLNTPLPPSYIFYPLTEMFCNNI</sequence>
<organism evidence="1 2">
    <name type="scientific">Brassica rapa subsp. trilocularis</name>
    <dbReference type="NCBI Taxonomy" id="1813537"/>
    <lineage>
        <taxon>Eukaryota</taxon>
        <taxon>Viridiplantae</taxon>
        <taxon>Streptophyta</taxon>
        <taxon>Embryophyta</taxon>
        <taxon>Tracheophyta</taxon>
        <taxon>Spermatophyta</taxon>
        <taxon>Magnoliopsida</taxon>
        <taxon>eudicotyledons</taxon>
        <taxon>Gunneridae</taxon>
        <taxon>Pentapetalae</taxon>
        <taxon>rosids</taxon>
        <taxon>malvids</taxon>
        <taxon>Brassicales</taxon>
        <taxon>Brassicaceae</taxon>
        <taxon>Brassiceae</taxon>
        <taxon>Brassica</taxon>
    </lineage>
</organism>
<keyword evidence="2" id="KW-1185">Reference proteome</keyword>
<accession>A0ABQ7LU01</accession>
<proteinExistence type="predicted"/>
<comment type="caution">
    <text evidence="1">The sequence shown here is derived from an EMBL/GenBank/DDBJ whole genome shotgun (WGS) entry which is preliminary data.</text>
</comment>
<reference evidence="1 2" key="1">
    <citation type="submission" date="2021-03" db="EMBL/GenBank/DDBJ databases">
        <authorList>
            <person name="King G.J."/>
            <person name="Bancroft I."/>
            <person name="Baten A."/>
            <person name="Bloomfield J."/>
            <person name="Borpatragohain P."/>
            <person name="He Z."/>
            <person name="Irish N."/>
            <person name="Irwin J."/>
            <person name="Liu K."/>
            <person name="Mauleon R.P."/>
            <person name="Moore J."/>
            <person name="Morris R."/>
            <person name="Ostergaard L."/>
            <person name="Wang B."/>
            <person name="Wells R."/>
        </authorList>
    </citation>
    <scope>NUCLEOTIDE SEQUENCE [LARGE SCALE GENOMIC DNA]</scope>
    <source>
        <strain evidence="1">R-o-18</strain>
        <tissue evidence="1">Leaf</tissue>
    </source>
</reference>
<dbReference type="EMBL" id="JADBGQ010000007">
    <property type="protein sequence ID" value="KAG5390048.1"/>
    <property type="molecule type" value="Genomic_DNA"/>
</dbReference>